<sequence length="314" mass="33509">MASAVAASPAVGSIQATAPSAPERRAAGRSRPGPRTTVCEPRRVRARTLRGSGTWSSSRASSTTTSPAKSHSRWKSDHEWTLVVTWTAWGPALSAWRSAVDTTGEVCTRSRRGRVVIGHDAPMPPPPAVAVWSRWRLHADAVAVVLTEHGISSEVVDDPVATAGLLVAELVAVGDLHVLEARRRGDRPTVVWGGTLPVPRVAALRDAGASAYVSGLHAPRELVAVVRQVDGGQRVAWPGAAVPVEVLTGRERDVAQAYLVQWADRTRAEVATRLGMSERTLKVHIANIRAKAGHRGTATRDGLLRTLTVRGWIG</sequence>
<dbReference type="OrthoDB" id="4865864at2"/>
<dbReference type="AlphaFoldDB" id="A0A4P6MYN8"/>
<dbReference type="EMBL" id="CP036164">
    <property type="protein sequence ID" value="QBF46930.1"/>
    <property type="molecule type" value="Genomic_DNA"/>
</dbReference>
<protein>
    <submittedName>
        <fullName evidence="3">Response regulator transcription factor</fullName>
    </submittedName>
</protein>
<dbReference type="GO" id="GO:0003677">
    <property type="term" value="F:DNA binding"/>
    <property type="evidence" value="ECO:0007669"/>
    <property type="project" value="InterPro"/>
</dbReference>
<dbReference type="InterPro" id="IPR016032">
    <property type="entry name" value="Sig_transdc_resp-reg_C-effctor"/>
</dbReference>
<name>A0A4P6MYN8_9MICO</name>
<keyword evidence="4" id="KW-1185">Reference proteome</keyword>
<dbReference type="Gene3D" id="3.40.50.2300">
    <property type="match status" value="1"/>
</dbReference>
<accession>A0A4P6MYN8</accession>
<evidence type="ECO:0000256" key="1">
    <source>
        <dbReference type="SAM" id="MobiDB-lite"/>
    </source>
</evidence>
<feature type="compositionally biased region" description="Low complexity" evidence="1">
    <location>
        <begin position="52"/>
        <end position="69"/>
    </location>
</feature>
<organism evidence="3 4">
    <name type="scientific">Janibacter limosus</name>
    <dbReference type="NCBI Taxonomy" id="53458"/>
    <lineage>
        <taxon>Bacteria</taxon>
        <taxon>Bacillati</taxon>
        <taxon>Actinomycetota</taxon>
        <taxon>Actinomycetes</taxon>
        <taxon>Micrococcales</taxon>
        <taxon>Intrasporangiaceae</taxon>
        <taxon>Janibacter</taxon>
    </lineage>
</organism>
<evidence type="ECO:0000259" key="2">
    <source>
        <dbReference type="Pfam" id="PF00196"/>
    </source>
</evidence>
<feature type="domain" description="HTH luxR-type" evidence="2">
    <location>
        <begin position="246"/>
        <end position="291"/>
    </location>
</feature>
<dbReference type="GO" id="GO:0006355">
    <property type="term" value="P:regulation of DNA-templated transcription"/>
    <property type="evidence" value="ECO:0007669"/>
    <property type="project" value="InterPro"/>
</dbReference>
<dbReference type="SUPFAM" id="SSF46894">
    <property type="entry name" value="C-terminal effector domain of the bipartite response regulators"/>
    <property type="match status" value="1"/>
</dbReference>
<dbReference type="Proteomes" id="UP000290408">
    <property type="component" value="Chromosome"/>
</dbReference>
<feature type="region of interest" description="Disordered" evidence="1">
    <location>
        <begin position="1"/>
        <end position="74"/>
    </location>
</feature>
<dbReference type="KEGG" id="jli:EXU32_12115"/>
<dbReference type="Pfam" id="PF00196">
    <property type="entry name" value="GerE"/>
    <property type="match status" value="1"/>
</dbReference>
<dbReference type="InterPro" id="IPR000792">
    <property type="entry name" value="Tscrpt_reg_LuxR_C"/>
</dbReference>
<evidence type="ECO:0000313" key="4">
    <source>
        <dbReference type="Proteomes" id="UP000290408"/>
    </source>
</evidence>
<gene>
    <name evidence="3" type="ORF">EXU32_12115</name>
</gene>
<reference evidence="3 4" key="1">
    <citation type="submission" date="2019-02" db="EMBL/GenBank/DDBJ databases">
        <title>Genomic data mining of an Antarctic deep-sea actinobacterium, Janibacterlimosus P3-3-X1.</title>
        <authorList>
            <person name="Liao L."/>
            <person name="Chen B."/>
        </authorList>
    </citation>
    <scope>NUCLEOTIDE SEQUENCE [LARGE SCALE GENOMIC DNA]</scope>
    <source>
        <strain evidence="3 4">P3-3-X1</strain>
    </source>
</reference>
<evidence type="ECO:0000313" key="3">
    <source>
        <dbReference type="EMBL" id="QBF46930.1"/>
    </source>
</evidence>
<feature type="compositionally biased region" description="Low complexity" evidence="1">
    <location>
        <begin position="1"/>
        <end position="11"/>
    </location>
</feature>
<proteinExistence type="predicted"/>